<dbReference type="SUPFAM" id="SSF53137">
    <property type="entry name" value="Translational machinery components"/>
    <property type="match status" value="1"/>
</dbReference>
<proteinExistence type="inferred from homology"/>
<dbReference type="EMBL" id="PFCK01000085">
    <property type="protein sequence ID" value="PIR71380.1"/>
    <property type="molecule type" value="Genomic_DNA"/>
</dbReference>
<dbReference type="InterPro" id="IPR005484">
    <property type="entry name" value="Ribosomal_uL18_bac/plant/anim"/>
</dbReference>
<name>A0A2H0TII8_9BACT</name>
<keyword evidence="5 7" id="KW-0687">Ribonucleoprotein</keyword>
<evidence type="ECO:0000256" key="3">
    <source>
        <dbReference type="ARBA" id="ARBA00022884"/>
    </source>
</evidence>
<keyword evidence="3 7" id="KW-0694">RNA-binding</keyword>
<gene>
    <name evidence="7" type="primary">rplR</name>
    <name evidence="8" type="ORF">COU43_03060</name>
</gene>
<reference evidence="9" key="1">
    <citation type="submission" date="2017-09" db="EMBL/GenBank/DDBJ databases">
        <title>Depth-based differentiation of microbial function through sediment-hosted aquifers and enrichment of novel symbionts in the deep terrestrial subsurface.</title>
        <authorList>
            <person name="Probst A.J."/>
            <person name="Ladd B."/>
            <person name="Jarett J.K."/>
            <person name="Geller-Mcgrath D.E."/>
            <person name="Sieber C.M.K."/>
            <person name="Emerson J.B."/>
            <person name="Anantharaman K."/>
            <person name="Thomas B.C."/>
            <person name="Malmstrom R."/>
            <person name="Stieglmeier M."/>
            <person name="Klingl A."/>
            <person name="Woyke T."/>
            <person name="Ryan C.M."/>
            <person name="Banfield J.F."/>
        </authorList>
    </citation>
    <scope>NUCLEOTIDE SEQUENCE [LARGE SCALE GENOMIC DNA]</scope>
</reference>
<evidence type="ECO:0000256" key="1">
    <source>
        <dbReference type="ARBA" id="ARBA00007116"/>
    </source>
</evidence>
<organism evidence="8 9">
    <name type="scientific">Candidatus Nealsonbacteria bacterium CG10_big_fil_rev_8_21_14_0_10_37_25</name>
    <dbReference type="NCBI Taxonomy" id="1974711"/>
    <lineage>
        <taxon>Bacteria</taxon>
        <taxon>Candidatus Nealsoniibacteriota</taxon>
    </lineage>
</organism>
<evidence type="ECO:0000313" key="9">
    <source>
        <dbReference type="Proteomes" id="UP000228909"/>
    </source>
</evidence>
<evidence type="ECO:0000313" key="8">
    <source>
        <dbReference type="EMBL" id="PIR71380.1"/>
    </source>
</evidence>
<dbReference type="InterPro" id="IPR057268">
    <property type="entry name" value="Ribosomal_L18"/>
</dbReference>
<protein>
    <recommendedName>
        <fullName evidence="6 7">Large ribosomal subunit protein uL18</fullName>
    </recommendedName>
</protein>
<dbReference type="GO" id="GO:0006412">
    <property type="term" value="P:translation"/>
    <property type="evidence" value="ECO:0007669"/>
    <property type="project" value="UniProtKB-UniRule"/>
</dbReference>
<keyword evidence="4 7" id="KW-0689">Ribosomal protein</keyword>
<keyword evidence="2 7" id="KW-0699">rRNA-binding</keyword>
<dbReference type="HAMAP" id="MF_01337_B">
    <property type="entry name" value="Ribosomal_uL18_B"/>
    <property type="match status" value="1"/>
</dbReference>
<dbReference type="FunFam" id="3.30.420.100:FF:000001">
    <property type="entry name" value="50S ribosomal protein L18"/>
    <property type="match status" value="1"/>
</dbReference>
<dbReference type="Pfam" id="PF00861">
    <property type="entry name" value="Ribosomal_L18p"/>
    <property type="match status" value="1"/>
</dbReference>
<evidence type="ECO:0000256" key="7">
    <source>
        <dbReference type="HAMAP-Rule" id="MF_01337"/>
    </source>
</evidence>
<dbReference type="PANTHER" id="PTHR12899">
    <property type="entry name" value="39S RIBOSOMAL PROTEIN L18, MITOCHONDRIAL"/>
    <property type="match status" value="1"/>
</dbReference>
<dbReference type="Proteomes" id="UP000228909">
    <property type="component" value="Unassembled WGS sequence"/>
</dbReference>
<dbReference type="PANTHER" id="PTHR12899:SF3">
    <property type="entry name" value="LARGE RIBOSOMAL SUBUNIT PROTEIN UL18M"/>
    <property type="match status" value="1"/>
</dbReference>
<dbReference type="GO" id="GO:0003735">
    <property type="term" value="F:structural constituent of ribosome"/>
    <property type="evidence" value="ECO:0007669"/>
    <property type="project" value="InterPro"/>
</dbReference>
<accession>A0A2H0TII8</accession>
<evidence type="ECO:0000256" key="2">
    <source>
        <dbReference type="ARBA" id="ARBA00022730"/>
    </source>
</evidence>
<comment type="caution">
    <text evidence="8">The sequence shown here is derived from an EMBL/GenBank/DDBJ whole genome shotgun (WGS) entry which is preliminary data.</text>
</comment>
<dbReference type="GO" id="GO:0022625">
    <property type="term" value="C:cytosolic large ribosomal subunit"/>
    <property type="evidence" value="ECO:0007669"/>
    <property type="project" value="TreeGrafter"/>
</dbReference>
<comment type="subunit">
    <text evidence="7">Part of the 50S ribosomal subunit; part of the 5S rRNA/L5/L18/L25 subcomplex. Contacts the 5S and 23S rRNAs.</text>
</comment>
<dbReference type="NCBIfam" id="TIGR00060">
    <property type="entry name" value="L18_bact"/>
    <property type="match status" value="1"/>
</dbReference>
<comment type="function">
    <text evidence="7">This is one of the proteins that bind and probably mediate the attachment of the 5S RNA into the large ribosomal subunit, where it forms part of the central protuberance.</text>
</comment>
<comment type="similarity">
    <text evidence="1 7">Belongs to the universal ribosomal protein uL18 family.</text>
</comment>
<evidence type="ECO:0000256" key="5">
    <source>
        <dbReference type="ARBA" id="ARBA00023274"/>
    </source>
</evidence>
<dbReference type="GO" id="GO:0008097">
    <property type="term" value="F:5S rRNA binding"/>
    <property type="evidence" value="ECO:0007669"/>
    <property type="project" value="TreeGrafter"/>
</dbReference>
<dbReference type="Gene3D" id="3.30.420.100">
    <property type="match status" value="1"/>
</dbReference>
<dbReference type="CDD" id="cd00432">
    <property type="entry name" value="Ribosomal_L18_L5e"/>
    <property type="match status" value="1"/>
</dbReference>
<sequence length="131" mass="15034">MKFKHEKRKRRHKRVKAKTFGTAKRPRLCVFRSAKHIYAQLIDDEKGRIIDTASDLELKGKKKNKKVKNQKKKEEVVRTGKAAIAYQVGKLITAKALKKKIEKVVFDRGGYKYHGRVKAVAEGAREGGLKF</sequence>
<dbReference type="InterPro" id="IPR004389">
    <property type="entry name" value="Ribosomal_uL18_bac-type"/>
</dbReference>
<evidence type="ECO:0000256" key="6">
    <source>
        <dbReference type="ARBA" id="ARBA00035197"/>
    </source>
</evidence>
<evidence type="ECO:0000256" key="4">
    <source>
        <dbReference type="ARBA" id="ARBA00022980"/>
    </source>
</evidence>
<dbReference type="AlphaFoldDB" id="A0A2H0TII8"/>